<dbReference type="SUPFAM" id="SSF52058">
    <property type="entry name" value="L domain-like"/>
    <property type="match status" value="1"/>
</dbReference>
<keyword evidence="2" id="KW-0677">Repeat</keyword>
<dbReference type="AlphaFoldDB" id="A0A2A4YGR0"/>
<comment type="caution">
    <text evidence="4">The sequence shown here is derived from an EMBL/GenBank/DDBJ whole genome shotgun (WGS) entry which is preliminary data.</text>
</comment>
<dbReference type="InterPro" id="IPR032675">
    <property type="entry name" value="LRR_dom_sf"/>
</dbReference>
<dbReference type="PANTHER" id="PTHR48051:SF1">
    <property type="entry name" value="RAS SUPPRESSOR PROTEIN 1"/>
    <property type="match status" value="1"/>
</dbReference>
<protein>
    <recommendedName>
        <fullName evidence="6">Leucine-rich repeat domain-containing protein</fullName>
    </recommendedName>
</protein>
<evidence type="ECO:0000313" key="4">
    <source>
        <dbReference type="EMBL" id="PCI93790.1"/>
    </source>
</evidence>
<dbReference type="InterPro" id="IPR001611">
    <property type="entry name" value="Leu-rich_rpt"/>
</dbReference>
<dbReference type="GO" id="GO:0005737">
    <property type="term" value="C:cytoplasm"/>
    <property type="evidence" value="ECO:0007669"/>
    <property type="project" value="TreeGrafter"/>
</dbReference>
<accession>A0A2A4YGR0</accession>
<dbReference type="Pfam" id="PF13855">
    <property type="entry name" value="LRR_8"/>
    <property type="match status" value="2"/>
</dbReference>
<keyword evidence="1" id="KW-0433">Leucine-rich repeat</keyword>
<dbReference type="InterPro" id="IPR003591">
    <property type="entry name" value="Leu-rich_rpt_typical-subtyp"/>
</dbReference>
<evidence type="ECO:0000313" key="5">
    <source>
        <dbReference type="Proteomes" id="UP000217838"/>
    </source>
</evidence>
<organism evidence="4 5">
    <name type="scientific">Aerophobetes bacterium</name>
    <dbReference type="NCBI Taxonomy" id="2030807"/>
    <lineage>
        <taxon>Bacteria</taxon>
        <taxon>Candidatus Aerophobota</taxon>
    </lineage>
</organism>
<dbReference type="InterPro" id="IPR050216">
    <property type="entry name" value="LRR_domain-containing"/>
</dbReference>
<reference evidence="5" key="1">
    <citation type="submission" date="2017-08" db="EMBL/GenBank/DDBJ databases">
        <title>A dynamic microbial community with high functional redundancy inhabits the cold, oxic subseafloor aquifer.</title>
        <authorList>
            <person name="Tully B.J."/>
            <person name="Wheat C.G."/>
            <person name="Glazer B.T."/>
            <person name="Huber J.A."/>
        </authorList>
    </citation>
    <scope>NUCLEOTIDE SEQUENCE [LARGE SCALE GENOMIC DNA]</scope>
</reference>
<evidence type="ECO:0008006" key="6">
    <source>
        <dbReference type="Google" id="ProtNLM"/>
    </source>
</evidence>
<dbReference type="SMART" id="SM00369">
    <property type="entry name" value="LRR_TYP"/>
    <property type="match status" value="3"/>
</dbReference>
<dbReference type="Proteomes" id="UP000217838">
    <property type="component" value="Unassembled WGS sequence"/>
</dbReference>
<name>A0A2A4YGR0_UNCAE</name>
<dbReference type="Gene3D" id="3.80.10.10">
    <property type="entry name" value="Ribonuclease Inhibitor"/>
    <property type="match status" value="2"/>
</dbReference>
<dbReference type="PANTHER" id="PTHR48051">
    <property type="match status" value="1"/>
</dbReference>
<gene>
    <name evidence="4" type="ORF">COB11_04775</name>
</gene>
<proteinExistence type="predicted"/>
<evidence type="ECO:0000256" key="1">
    <source>
        <dbReference type="ARBA" id="ARBA00022614"/>
    </source>
</evidence>
<dbReference type="EMBL" id="NVUU01000052">
    <property type="protein sequence ID" value="PCI93790.1"/>
    <property type="molecule type" value="Genomic_DNA"/>
</dbReference>
<feature type="compositionally biased region" description="Basic residues" evidence="3">
    <location>
        <begin position="200"/>
        <end position="212"/>
    </location>
</feature>
<feature type="region of interest" description="Disordered" evidence="3">
    <location>
        <begin position="190"/>
        <end position="222"/>
    </location>
</feature>
<evidence type="ECO:0000256" key="3">
    <source>
        <dbReference type="SAM" id="MobiDB-lite"/>
    </source>
</evidence>
<evidence type="ECO:0000256" key="2">
    <source>
        <dbReference type="ARBA" id="ARBA00022737"/>
    </source>
</evidence>
<dbReference type="PROSITE" id="PS51450">
    <property type="entry name" value="LRR"/>
    <property type="match status" value="1"/>
</dbReference>
<sequence>MTLSLNPTQPRRRDDEFDDKKSVAKIKDGTFLAENDPMLHALPVDLRTDLVSIKVNGCSLRFICSSVQNMTHLTELYVTNCKLQTLPEGMNEIPLETLVVSGNAIQKLPVDLFDSMTLKVLDVSSNVLRLSLPISFGFCVTLKDVNLSDNNLTVDDFPSLNQWDADFCLDKLCVDQEIIKETMGVSPLPVQPGGLEGLRKDRKTPHSKKIRHHSDLQSTPSRTRRARVKFATQVQVARVDESSVEETTVLTEFVVEDLKTLHDFCQQSQERLELDGTGGFMSKVSHILMDGVEGVETYLPFIKELASGVRIISLRNCKIGKIPDDFFEGMHSIKTIDFSHNNLLKIPSSFSLNKSIQKASKPCLFELNWKLPLFR</sequence>